<organism evidence="10">
    <name type="scientific">Netrium digitus</name>
    <dbReference type="NCBI Taxonomy" id="43946"/>
    <lineage>
        <taxon>Eukaryota</taxon>
        <taxon>Viridiplantae</taxon>
        <taxon>Streptophyta</taxon>
        <taxon>Zygnematophyceae</taxon>
        <taxon>Zygnematophycidae</taxon>
        <taxon>Zygnematales</taxon>
        <taxon>Zygnemataceae</taxon>
        <taxon>Netrium</taxon>
    </lineage>
</organism>
<dbReference type="RefSeq" id="YP_009258529.1">
    <property type="nucleotide sequence ID" value="NC_030356.1"/>
</dbReference>
<dbReference type="SUPFAM" id="SSF56672">
    <property type="entry name" value="DNA/RNA polymerases"/>
    <property type="match status" value="1"/>
</dbReference>
<dbReference type="Pfam" id="PF03175">
    <property type="entry name" value="DNA_pol_B_2"/>
    <property type="match status" value="1"/>
</dbReference>
<evidence type="ECO:0000256" key="3">
    <source>
        <dbReference type="ARBA" id="ARBA00022679"/>
    </source>
</evidence>
<geneLocation type="chloroplast" evidence="10"/>
<accession>A0A191T575</accession>
<evidence type="ECO:0000313" key="10">
    <source>
        <dbReference type="EMBL" id="ANI25551.1"/>
    </source>
</evidence>
<evidence type="ECO:0000256" key="5">
    <source>
        <dbReference type="ARBA" id="ARBA00022705"/>
    </source>
</evidence>
<dbReference type="InterPro" id="IPR004868">
    <property type="entry name" value="DNA-dir_DNA_pol_B_mt/vir"/>
</dbReference>
<proteinExistence type="inferred from homology"/>
<feature type="domain" description="DNA-directed DNA polymerase family B mitochondria/virus" evidence="9">
    <location>
        <begin position="238"/>
        <end position="435"/>
    </location>
</feature>
<dbReference type="GO" id="GO:0006260">
    <property type="term" value="P:DNA replication"/>
    <property type="evidence" value="ECO:0007669"/>
    <property type="project" value="UniProtKB-KW"/>
</dbReference>
<dbReference type="GO" id="GO:0003887">
    <property type="term" value="F:DNA-directed DNA polymerase activity"/>
    <property type="evidence" value="ECO:0007669"/>
    <property type="project" value="UniProtKB-KW"/>
</dbReference>
<name>A0A191T575_9VIRI</name>
<dbReference type="GO" id="GO:0003677">
    <property type="term" value="F:DNA binding"/>
    <property type="evidence" value="ECO:0007669"/>
    <property type="project" value="UniProtKB-KW"/>
</dbReference>
<dbReference type="AlphaFoldDB" id="A0A191T575"/>
<keyword evidence="10" id="KW-0150">Chloroplast</keyword>
<dbReference type="InterPro" id="IPR043502">
    <property type="entry name" value="DNA/RNA_pol_sf"/>
</dbReference>
<comment type="similarity">
    <text evidence="1">Belongs to the DNA polymerase type-B family.</text>
</comment>
<keyword evidence="7" id="KW-0238">DNA-binding</keyword>
<keyword evidence="5" id="KW-0235">DNA replication</keyword>
<evidence type="ECO:0000256" key="4">
    <source>
        <dbReference type="ARBA" id="ARBA00022695"/>
    </source>
</evidence>
<keyword evidence="10" id="KW-0934">Plastid</keyword>
<keyword evidence="4" id="KW-0548">Nucleotidyltransferase</keyword>
<evidence type="ECO:0000256" key="1">
    <source>
        <dbReference type="ARBA" id="ARBA00005755"/>
    </source>
</evidence>
<evidence type="ECO:0000256" key="8">
    <source>
        <dbReference type="ARBA" id="ARBA00049244"/>
    </source>
</evidence>
<dbReference type="GO" id="GO:0000166">
    <property type="term" value="F:nucleotide binding"/>
    <property type="evidence" value="ECO:0007669"/>
    <property type="project" value="InterPro"/>
</dbReference>
<protein>
    <recommendedName>
        <fullName evidence="2">DNA-directed DNA polymerase</fullName>
        <ecNumber evidence="2">2.7.7.7</ecNumber>
    </recommendedName>
</protein>
<evidence type="ECO:0000256" key="2">
    <source>
        <dbReference type="ARBA" id="ARBA00012417"/>
    </source>
</evidence>
<comment type="catalytic activity">
    <reaction evidence="8">
        <text>DNA(n) + a 2'-deoxyribonucleoside 5'-triphosphate = DNA(n+1) + diphosphate</text>
        <dbReference type="Rhea" id="RHEA:22508"/>
        <dbReference type="Rhea" id="RHEA-COMP:17339"/>
        <dbReference type="Rhea" id="RHEA-COMP:17340"/>
        <dbReference type="ChEBI" id="CHEBI:33019"/>
        <dbReference type="ChEBI" id="CHEBI:61560"/>
        <dbReference type="ChEBI" id="CHEBI:173112"/>
        <dbReference type="EC" id="2.7.7.7"/>
    </reaction>
</comment>
<dbReference type="GeneID" id="27984900"/>
<keyword evidence="6" id="KW-0239">DNA-directed DNA polymerase</keyword>
<reference evidence="10" key="1">
    <citation type="journal article" date="2016" name="Front. Plant Sci.">
        <title>Comparative Chloroplast Genome Analyses of Streptophyte Green Algae Uncover Major Structural Alterations in the Klebsormidiophyceae, Coleochaetophyceae and Zygnematophyceae.</title>
        <authorList>
            <person name="Lemieux C."/>
            <person name="Otis C."/>
            <person name="Turmel M."/>
        </authorList>
    </citation>
    <scope>NUCLEOTIDE SEQUENCE</scope>
</reference>
<evidence type="ECO:0000259" key="9">
    <source>
        <dbReference type="Pfam" id="PF03175"/>
    </source>
</evidence>
<sequence length="637" mass="72151">MNLVCCESFSNRINLIINNFSFPSFKKIKLCTFYSNAELSALFPTLKDYASLKHAQGDKPSEKISKYRRDTNNLNAMDILGSPFVTGYRYKLNYPVDILDARHIYSQSNLDDLGKGLRIPKVHGIDFTIKNANQWLEDSSELFLDYASIDAVIPVEAIINMHLCKNNLAIKLAEQDILMDSKEPDMKRFLAKSFLTTASIADNLIYLALKKQGVLLDFKEFQRWDEFKLPYQAAKTKGGLNKVFVITPTLIENVDQYDISGAYATAMKNVKLPLSEPIVIGSHIAPIKILAQKLDSDEVQHALINLSFELNDDSTEWERPLIIYDYENNVGFTGAKTDKNQWFTLLEILALAEINPDIEVEVIQGYISTNERTKSYVDIADLYNAFKILRKEYKSKGVEGDAMQTTIKLVGNAGYGKTLQKKSILNTGFVDNSILTNSPISVDTHSNISQSKIYSSVWGNAITAYVRAVLAITAYHNKAYMAVTDSIVCDHAKFIPSANIHSNYKKLKQALNDISWECDFTNVNFVIHKERDYYSFTIKKNCNRDIIKDLKSGVPGVPGVPVFFLVLVTFCGNGCNSAKITNFSLFVSFSNLLISLHKKRIYAIITTYRVFIKFFQKNFKLFCLVAENWLVSFFIQI</sequence>
<gene>
    <name evidence="10" type="primary">orf637</name>
</gene>
<evidence type="ECO:0000256" key="6">
    <source>
        <dbReference type="ARBA" id="ARBA00022932"/>
    </source>
</evidence>
<dbReference type="EC" id="2.7.7.7" evidence="2"/>
<keyword evidence="3" id="KW-0808">Transferase</keyword>
<dbReference type="EMBL" id="KU646491">
    <property type="protein sequence ID" value="ANI25551.1"/>
    <property type="molecule type" value="Genomic_DNA"/>
</dbReference>
<evidence type="ECO:0000256" key="7">
    <source>
        <dbReference type="ARBA" id="ARBA00023125"/>
    </source>
</evidence>